<dbReference type="Gene3D" id="3.40.1570.10">
    <property type="entry name" value="HemS/ChuS/ChuX like domains"/>
    <property type="match status" value="1"/>
</dbReference>
<gene>
    <name evidence="1" type="ORF">MNEG_6197</name>
</gene>
<proteinExistence type="predicted"/>
<dbReference type="OrthoDB" id="10266716at2759"/>
<organism evidence="1 2">
    <name type="scientific">Monoraphidium neglectum</name>
    <dbReference type="NCBI Taxonomy" id="145388"/>
    <lineage>
        <taxon>Eukaryota</taxon>
        <taxon>Viridiplantae</taxon>
        <taxon>Chlorophyta</taxon>
        <taxon>core chlorophytes</taxon>
        <taxon>Chlorophyceae</taxon>
        <taxon>CS clade</taxon>
        <taxon>Sphaeropleales</taxon>
        <taxon>Selenastraceae</taxon>
        <taxon>Monoraphidium</taxon>
    </lineage>
</organism>
<name>A0A0D2MMI5_9CHLO</name>
<dbReference type="Proteomes" id="UP000054498">
    <property type="component" value="Unassembled WGS sequence"/>
</dbReference>
<dbReference type="EMBL" id="KK101205">
    <property type="protein sequence ID" value="KIZ01767.1"/>
    <property type="molecule type" value="Genomic_DNA"/>
</dbReference>
<dbReference type="InterPro" id="IPR053733">
    <property type="entry name" value="Heme_Transport_Util_sf"/>
</dbReference>
<dbReference type="KEGG" id="mng:MNEG_6197"/>
<sequence length="117" mass="12502">MFAHGRFALVGTGCILESVGDWSPVRYSDSAARGTIATISNGDKSFEAHFVLSKLSEARFALVDRPGLAGPLRVVRLVNKDGAVAMSIMLHKPGDAQTAAWDALRQRYGDSVSLEAP</sequence>
<evidence type="ECO:0000313" key="2">
    <source>
        <dbReference type="Proteomes" id="UP000054498"/>
    </source>
</evidence>
<keyword evidence="2" id="KW-1185">Reference proteome</keyword>
<evidence type="ECO:0000313" key="1">
    <source>
        <dbReference type="EMBL" id="KIZ01767.1"/>
    </source>
</evidence>
<dbReference type="AlphaFoldDB" id="A0A0D2MMI5"/>
<dbReference type="RefSeq" id="XP_013900786.1">
    <property type="nucleotide sequence ID" value="XM_014045332.1"/>
</dbReference>
<reference evidence="1 2" key="1">
    <citation type="journal article" date="2013" name="BMC Genomics">
        <title>Reconstruction of the lipid metabolism for the microalga Monoraphidium neglectum from its genome sequence reveals characteristics suitable for biofuel production.</title>
        <authorList>
            <person name="Bogen C."/>
            <person name="Al-Dilaimi A."/>
            <person name="Albersmeier A."/>
            <person name="Wichmann J."/>
            <person name="Grundmann M."/>
            <person name="Rupp O."/>
            <person name="Lauersen K.J."/>
            <person name="Blifernez-Klassen O."/>
            <person name="Kalinowski J."/>
            <person name="Goesmann A."/>
            <person name="Mussgnug J.H."/>
            <person name="Kruse O."/>
        </authorList>
    </citation>
    <scope>NUCLEOTIDE SEQUENCE [LARGE SCALE GENOMIC DNA]</scope>
    <source>
        <strain evidence="1 2">SAG 48.87</strain>
    </source>
</reference>
<accession>A0A0D2MMI5</accession>
<dbReference type="GeneID" id="25739073"/>
<protein>
    <submittedName>
        <fullName evidence="1">Uncharacterized protein</fullName>
    </submittedName>
</protein>